<accession>A0A3D4VA93</accession>
<gene>
    <name evidence="2" type="ORF">DGD08_12595</name>
</gene>
<evidence type="ECO:0008006" key="4">
    <source>
        <dbReference type="Google" id="ProtNLM"/>
    </source>
</evidence>
<dbReference type="AlphaFoldDB" id="A0A3D4VA93"/>
<reference evidence="2 3" key="1">
    <citation type="journal article" date="2018" name="Nat. Biotechnol.">
        <title>A standardized bacterial taxonomy based on genome phylogeny substantially revises the tree of life.</title>
        <authorList>
            <person name="Parks D.H."/>
            <person name="Chuvochina M."/>
            <person name="Waite D.W."/>
            <person name="Rinke C."/>
            <person name="Skarshewski A."/>
            <person name="Chaumeil P.A."/>
            <person name="Hugenholtz P."/>
        </authorList>
    </citation>
    <scope>NUCLEOTIDE SEQUENCE [LARGE SCALE GENOMIC DNA]</scope>
    <source>
        <strain evidence="2">UBA8844</strain>
    </source>
</reference>
<proteinExistence type="predicted"/>
<feature type="signal peptide" evidence="1">
    <location>
        <begin position="1"/>
        <end position="33"/>
    </location>
</feature>
<sequence>MEAMMFRSRRRAPRFLAVAVALLAVAVPGSLQAQMSGVQTTGRFGIANPSDAYQSNCGAGSLAFSVDVQGQGQWFPQVSADHFVGSGGGGVACIPGDPSRVRVTGGLQLERSTRLSIGAGRRVGNDGVQLEGVVLGGIITGQRGYQGTTPNDERLILPQFGGQVGVVLVRYVVLSGSVHWTRLTMDTQPLTGGAPTKRAGWSPLSTMQIGVRIPFGRR</sequence>
<evidence type="ECO:0000256" key="1">
    <source>
        <dbReference type="SAM" id="SignalP"/>
    </source>
</evidence>
<protein>
    <recommendedName>
        <fullName evidence="4">Outer membrane protein beta-barrel domain-containing protein</fullName>
    </recommendedName>
</protein>
<comment type="caution">
    <text evidence="2">The sequence shown here is derived from an EMBL/GenBank/DDBJ whole genome shotgun (WGS) entry which is preliminary data.</text>
</comment>
<feature type="chain" id="PRO_5017580809" description="Outer membrane protein beta-barrel domain-containing protein" evidence="1">
    <location>
        <begin position="34"/>
        <end position="218"/>
    </location>
</feature>
<dbReference type="Proteomes" id="UP000264071">
    <property type="component" value="Unassembled WGS sequence"/>
</dbReference>
<keyword evidence="1" id="KW-0732">Signal</keyword>
<name>A0A3D4VA93_9BACT</name>
<evidence type="ECO:0000313" key="2">
    <source>
        <dbReference type="EMBL" id="HCT58035.1"/>
    </source>
</evidence>
<evidence type="ECO:0000313" key="3">
    <source>
        <dbReference type="Proteomes" id="UP000264071"/>
    </source>
</evidence>
<dbReference type="EMBL" id="DPIY01000010">
    <property type="protein sequence ID" value="HCT58035.1"/>
    <property type="molecule type" value="Genomic_DNA"/>
</dbReference>
<organism evidence="2 3">
    <name type="scientific">Gemmatimonas aurantiaca</name>
    <dbReference type="NCBI Taxonomy" id="173480"/>
    <lineage>
        <taxon>Bacteria</taxon>
        <taxon>Pseudomonadati</taxon>
        <taxon>Gemmatimonadota</taxon>
        <taxon>Gemmatimonadia</taxon>
        <taxon>Gemmatimonadales</taxon>
        <taxon>Gemmatimonadaceae</taxon>
        <taxon>Gemmatimonas</taxon>
    </lineage>
</organism>